<dbReference type="OrthoDB" id="2301957at2"/>
<dbReference type="KEGG" id="lnn:F0161_05680"/>
<protein>
    <recommendedName>
        <fullName evidence="1">UPF0398 protein F0161_05680</fullName>
    </recommendedName>
</protein>
<sequence length="190" mass="22138">MSRLWISGYRSYELGVFGDKDPKIEIIKFALQDAINQKIDNGVEWIITGPQLGVEQWGAEVALQAKEDYPELKVAIMRPFAEFGNQWNETNKMKLADLMKQVDFSDQVSDQPYTNPSQLKNFQAFMLSHTDEALFVYDEEHEGKSKYDYLAAQQFANQHPYPITLIDFDQLQEYAIEFSEKKNLENYEDE</sequence>
<dbReference type="SUPFAM" id="SSF102405">
    <property type="entry name" value="MCP/YpsA-like"/>
    <property type="match status" value="1"/>
</dbReference>
<gene>
    <name evidence="2" type="ORF">F0161_05680</name>
</gene>
<reference evidence="2 3" key="1">
    <citation type="submission" date="2019-09" db="EMBL/GenBank/DDBJ databases">
        <title>Complete Genome Sequence of Lactobacillus nenjiangensis SH-Y15, isolated from sauerkraut.</title>
        <authorList>
            <person name="Yang H."/>
        </authorList>
    </citation>
    <scope>NUCLEOTIDE SEQUENCE [LARGE SCALE GENOMIC DNA]</scope>
    <source>
        <strain evidence="2 3">SH-Y15</strain>
    </source>
</reference>
<dbReference type="Gene3D" id="3.40.50.450">
    <property type="match status" value="1"/>
</dbReference>
<name>A0A5P1X1L2_9LACO</name>
<evidence type="ECO:0000313" key="3">
    <source>
        <dbReference type="Proteomes" id="UP000325295"/>
    </source>
</evidence>
<dbReference type="HAMAP" id="MF_01575">
    <property type="entry name" value="UPF0398"/>
    <property type="match status" value="1"/>
</dbReference>
<dbReference type="RefSeq" id="WP_150203975.1">
    <property type="nucleotide sequence ID" value="NZ_CAXYVY010000011.1"/>
</dbReference>
<proteinExistence type="inferred from homology"/>
<evidence type="ECO:0000313" key="2">
    <source>
        <dbReference type="EMBL" id="QER67393.1"/>
    </source>
</evidence>
<dbReference type="InterPro" id="IPR010697">
    <property type="entry name" value="YspA"/>
</dbReference>
<dbReference type="PIRSF" id="PIRSF021290">
    <property type="entry name" value="DUF1273"/>
    <property type="match status" value="1"/>
</dbReference>
<dbReference type="PANTHER" id="PTHR38440:SF1">
    <property type="entry name" value="UPF0398 PROTEIN SPR0331"/>
    <property type="match status" value="1"/>
</dbReference>
<keyword evidence="3" id="KW-1185">Reference proteome</keyword>
<accession>A0A5P1X1L2</accession>
<dbReference type="PANTHER" id="PTHR38440">
    <property type="entry name" value="UPF0398 PROTEIN YPSA"/>
    <property type="match status" value="1"/>
</dbReference>
<comment type="similarity">
    <text evidence="1">Belongs to the UPF0398 family.</text>
</comment>
<dbReference type="AlphaFoldDB" id="A0A5P1X1L2"/>
<dbReference type="NCBIfam" id="NF010181">
    <property type="entry name" value="PRK13660.1"/>
    <property type="match status" value="1"/>
</dbReference>
<evidence type="ECO:0000256" key="1">
    <source>
        <dbReference type="HAMAP-Rule" id="MF_01575"/>
    </source>
</evidence>
<dbReference type="EMBL" id="CP043939">
    <property type="protein sequence ID" value="QER67393.1"/>
    <property type="molecule type" value="Genomic_DNA"/>
</dbReference>
<organism evidence="2 3">
    <name type="scientific">Paucilactobacillus nenjiangensis</name>
    <dbReference type="NCBI Taxonomy" id="1296540"/>
    <lineage>
        <taxon>Bacteria</taxon>
        <taxon>Bacillati</taxon>
        <taxon>Bacillota</taxon>
        <taxon>Bacilli</taxon>
        <taxon>Lactobacillales</taxon>
        <taxon>Lactobacillaceae</taxon>
        <taxon>Paucilactobacillus</taxon>
    </lineage>
</organism>
<dbReference type="Pfam" id="PF06908">
    <property type="entry name" value="YpsA"/>
    <property type="match status" value="1"/>
</dbReference>
<dbReference type="Proteomes" id="UP000325295">
    <property type="component" value="Chromosome"/>
</dbReference>